<organism evidence="1 2">
    <name type="scientific">Chaetoceros tenuissimus</name>
    <dbReference type="NCBI Taxonomy" id="426638"/>
    <lineage>
        <taxon>Eukaryota</taxon>
        <taxon>Sar</taxon>
        <taxon>Stramenopiles</taxon>
        <taxon>Ochrophyta</taxon>
        <taxon>Bacillariophyta</taxon>
        <taxon>Coscinodiscophyceae</taxon>
        <taxon>Chaetocerotophycidae</taxon>
        <taxon>Chaetocerotales</taxon>
        <taxon>Chaetocerotaceae</taxon>
        <taxon>Chaetoceros</taxon>
    </lineage>
</organism>
<dbReference type="Pfam" id="PF13306">
    <property type="entry name" value="LRR_5"/>
    <property type="match status" value="1"/>
</dbReference>
<dbReference type="InterPro" id="IPR032675">
    <property type="entry name" value="LRR_dom_sf"/>
</dbReference>
<evidence type="ECO:0000313" key="1">
    <source>
        <dbReference type="EMBL" id="GFH43791.1"/>
    </source>
</evidence>
<dbReference type="InterPro" id="IPR026906">
    <property type="entry name" value="LRR_5"/>
</dbReference>
<dbReference type="AlphaFoldDB" id="A0AAD3CFE3"/>
<dbReference type="Gene3D" id="3.80.10.10">
    <property type="entry name" value="Ribonuclease Inhibitor"/>
    <property type="match status" value="1"/>
</dbReference>
<comment type="caution">
    <text evidence="1">The sequence shown here is derived from an EMBL/GenBank/DDBJ whole genome shotgun (WGS) entry which is preliminary data.</text>
</comment>
<protein>
    <recommendedName>
        <fullName evidence="3">Leucine-rich repeat domain-containing protein</fullName>
    </recommendedName>
</protein>
<name>A0AAD3CFE3_9STRA</name>
<evidence type="ECO:0008006" key="3">
    <source>
        <dbReference type="Google" id="ProtNLM"/>
    </source>
</evidence>
<accession>A0AAD3CFE3</accession>
<dbReference type="Proteomes" id="UP001054902">
    <property type="component" value="Unassembled WGS sequence"/>
</dbReference>
<sequence length="203" mass="23205">MEGVTEIPDKTFMRCYNVKRVICANTVVRIEWWAFFGCKSLAYIQLSITLEFIGDSAFVGCDLSSVFIPPRCRDINFGAFAFNTNLSIFYLPHDTELPQSIIHNTALAKASPFQVETIGWHMNEWIKNINNDEAFALHRACSSFQPLKEVIHAIVLEKGLKALREENSTGITPSKYLKENPYTELSEKEIIHDYLMKMMGEVE</sequence>
<reference evidence="1 2" key="1">
    <citation type="journal article" date="2021" name="Sci. Rep.">
        <title>The genome of the diatom Chaetoceros tenuissimus carries an ancient integrated fragment of an extant virus.</title>
        <authorList>
            <person name="Hongo Y."/>
            <person name="Kimura K."/>
            <person name="Takaki Y."/>
            <person name="Yoshida Y."/>
            <person name="Baba S."/>
            <person name="Kobayashi G."/>
            <person name="Nagasaki K."/>
            <person name="Hano T."/>
            <person name="Tomaru Y."/>
        </authorList>
    </citation>
    <scope>NUCLEOTIDE SEQUENCE [LARGE SCALE GENOMIC DNA]</scope>
    <source>
        <strain evidence="1 2">NIES-3715</strain>
    </source>
</reference>
<dbReference type="EMBL" id="BLLK01000019">
    <property type="protein sequence ID" value="GFH43791.1"/>
    <property type="molecule type" value="Genomic_DNA"/>
</dbReference>
<evidence type="ECO:0000313" key="2">
    <source>
        <dbReference type="Proteomes" id="UP001054902"/>
    </source>
</evidence>
<dbReference type="SUPFAM" id="SSF52058">
    <property type="entry name" value="L domain-like"/>
    <property type="match status" value="1"/>
</dbReference>
<keyword evidence="2" id="KW-1185">Reference proteome</keyword>
<gene>
    <name evidence="1" type="ORF">CTEN210_00264</name>
</gene>
<proteinExistence type="predicted"/>